<keyword evidence="4" id="KW-1185">Reference proteome</keyword>
<feature type="chain" id="PRO_5046900625" evidence="1">
    <location>
        <begin position="20"/>
        <end position="167"/>
    </location>
</feature>
<evidence type="ECO:0000256" key="1">
    <source>
        <dbReference type="SAM" id="SignalP"/>
    </source>
</evidence>
<evidence type="ECO:0000259" key="2">
    <source>
        <dbReference type="Pfam" id="PF07589"/>
    </source>
</evidence>
<dbReference type="EMBL" id="JANUHC010000007">
    <property type="protein sequence ID" value="MCS0631529.1"/>
    <property type="molecule type" value="Genomic_DNA"/>
</dbReference>
<gene>
    <name evidence="3" type="ORF">NX786_19555</name>
</gene>
<feature type="domain" description="Ice-binding protein C-terminal" evidence="2">
    <location>
        <begin position="141"/>
        <end position="163"/>
    </location>
</feature>
<evidence type="ECO:0000313" key="3">
    <source>
        <dbReference type="EMBL" id="MCS0631529.1"/>
    </source>
</evidence>
<dbReference type="InterPro" id="IPR008979">
    <property type="entry name" value="Galactose-bd-like_sf"/>
</dbReference>
<dbReference type="Proteomes" id="UP001165263">
    <property type="component" value="Unassembled WGS sequence"/>
</dbReference>
<dbReference type="Gene3D" id="2.60.120.260">
    <property type="entry name" value="Galactose-binding domain-like"/>
    <property type="match status" value="1"/>
</dbReference>
<accession>A0ABT2C2C8</accession>
<feature type="signal peptide" evidence="1">
    <location>
        <begin position="1"/>
        <end position="19"/>
    </location>
</feature>
<dbReference type="Pfam" id="PF07589">
    <property type="entry name" value="PEP-CTERM"/>
    <property type="match status" value="1"/>
</dbReference>
<evidence type="ECO:0000313" key="4">
    <source>
        <dbReference type="Proteomes" id="UP001165263"/>
    </source>
</evidence>
<dbReference type="InterPro" id="IPR022472">
    <property type="entry name" value="VPLPA-CTERM"/>
</dbReference>
<comment type="caution">
    <text evidence="3">The sequence shown here is derived from an EMBL/GenBank/DDBJ whole genome shotgun (WGS) entry which is preliminary data.</text>
</comment>
<keyword evidence="1" id="KW-0732">Signal</keyword>
<dbReference type="SUPFAM" id="SSF49785">
    <property type="entry name" value="Galactose-binding domain-like"/>
    <property type="match status" value="1"/>
</dbReference>
<dbReference type="RefSeq" id="WP_259450597.1">
    <property type="nucleotide sequence ID" value="NZ_CP119520.1"/>
</dbReference>
<dbReference type="InterPro" id="IPR013424">
    <property type="entry name" value="Ice-binding_C"/>
</dbReference>
<name>A0ABT2C2C8_9BURK</name>
<dbReference type="NCBIfam" id="TIGR02595">
    <property type="entry name" value="PEP_CTERM"/>
    <property type="match status" value="1"/>
</dbReference>
<organism evidence="3 4">
    <name type="scientific">Telluria mixta</name>
    <dbReference type="NCBI Taxonomy" id="34071"/>
    <lineage>
        <taxon>Bacteria</taxon>
        <taxon>Pseudomonadati</taxon>
        <taxon>Pseudomonadota</taxon>
        <taxon>Betaproteobacteria</taxon>
        <taxon>Burkholderiales</taxon>
        <taxon>Oxalobacteraceae</taxon>
        <taxon>Telluria group</taxon>
        <taxon>Telluria</taxon>
    </lineage>
</organism>
<sequence length="167" mass="17327">MKKLFSAIALLAVSTSASANLVTNGDFAAGGSNWTLTGNTGYSNFNNSRWNDGAVGSNAFLNQVIATIAGETYTINFDIAVSWGSMAVALNGTQFFSTSTGGHFTTSFIAAADNATLSFITRNDPGYNSLDNVVVDHVTRAVPEPASLALLGLGLAGLGALRRKRQG</sequence>
<proteinExistence type="predicted"/>
<protein>
    <submittedName>
        <fullName evidence="3">VPLPA-CTERM sorting domain-containing protein</fullName>
    </submittedName>
</protein>
<reference evidence="3" key="1">
    <citation type="submission" date="2022-08" db="EMBL/GenBank/DDBJ databases">
        <title>Reclassification of Massilia species as members of the genera Telluria, Duganella, Pseudoduganella, Mokoshia gen. nov. and Zemynaea gen. nov. using orthogonal and non-orthogonal genome-based approaches.</title>
        <authorList>
            <person name="Bowman J.P."/>
        </authorList>
    </citation>
    <scope>NUCLEOTIDE SEQUENCE</scope>
    <source>
        <strain evidence="3">LMG 11547</strain>
    </source>
</reference>
<dbReference type="NCBIfam" id="TIGR03370">
    <property type="entry name" value="VPLPA-CTERM"/>
    <property type="match status" value="1"/>
</dbReference>